<protein>
    <submittedName>
        <fullName evidence="2">Uncharacterized protein</fullName>
    </submittedName>
</protein>
<feature type="transmembrane region" description="Helical" evidence="1">
    <location>
        <begin position="14"/>
        <end position="36"/>
    </location>
</feature>
<keyword evidence="1" id="KW-1133">Transmembrane helix</keyword>
<evidence type="ECO:0000256" key="1">
    <source>
        <dbReference type="SAM" id="Phobius"/>
    </source>
</evidence>
<sequence length="82" mass="9473">MLDGTSPAVYDLAVYYWLISFCITMYGNLGAAALTTHLDNDITDLRCPRYAAWQKVELLKHPAVSPEYHRDQDRRILSQRSR</sequence>
<accession>A0A7J7JAP7</accession>
<reference evidence="2" key="1">
    <citation type="submission" date="2020-06" db="EMBL/GenBank/DDBJ databases">
        <title>Draft genome of Bugula neritina, a colonial animal packing powerful symbionts and potential medicines.</title>
        <authorList>
            <person name="Rayko M."/>
        </authorList>
    </citation>
    <scope>NUCLEOTIDE SEQUENCE [LARGE SCALE GENOMIC DNA]</scope>
    <source>
        <strain evidence="2">Kwan_BN1</strain>
    </source>
</reference>
<dbReference type="Proteomes" id="UP000593567">
    <property type="component" value="Unassembled WGS sequence"/>
</dbReference>
<keyword evidence="3" id="KW-1185">Reference proteome</keyword>
<evidence type="ECO:0000313" key="3">
    <source>
        <dbReference type="Proteomes" id="UP000593567"/>
    </source>
</evidence>
<organism evidence="2 3">
    <name type="scientific">Bugula neritina</name>
    <name type="common">Brown bryozoan</name>
    <name type="synonym">Sertularia neritina</name>
    <dbReference type="NCBI Taxonomy" id="10212"/>
    <lineage>
        <taxon>Eukaryota</taxon>
        <taxon>Metazoa</taxon>
        <taxon>Spiralia</taxon>
        <taxon>Lophotrochozoa</taxon>
        <taxon>Bryozoa</taxon>
        <taxon>Gymnolaemata</taxon>
        <taxon>Cheilostomatida</taxon>
        <taxon>Flustrina</taxon>
        <taxon>Buguloidea</taxon>
        <taxon>Bugulidae</taxon>
        <taxon>Bugula</taxon>
    </lineage>
</organism>
<dbReference type="AlphaFoldDB" id="A0A7J7JAP7"/>
<dbReference type="EMBL" id="VXIV02002814">
    <property type="protein sequence ID" value="KAF6022701.1"/>
    <property type="molecule type" value="Genomic_DNA"/>
</dbReference>
<gene>
    <name evidence="2" type="ORF">EB796_018977</name>
</gene>
<keyword evidence="1" id="KW-0812">Transmembrane</keyword>
<comment type="caution">
    <text evidence="2">The sequence shown here is derived from an EMBL/GenBank/DDBJ whole genome shotgun (WGS) entry which is preliminary data.</text>
</comment>
<keyword evidence="1" id="KW-0472">Membrane</keyword>
<proteinExistence type="predicted"/>
<evidence type="ECO:0000313" key="2">
    <source>
        <dbReference type="EMBL" id="KAF6022701.1"/>
    </source>
</evidence>
<name>A0A7J7JAP7_BUGNE</name>